<evidence type="ECO:0000313" key="2">
    <source>
        <dbReference type="EMBL" id="EFC41441.1"/>
    </source>
</evidence>
<keyword evidence="3" id="KW-1185">Reference proteome</keyword>
<dbReference type="VEuPathDB" id="AmoebaDB:NAEGRDRAFT_80659"/>
<dbReference type="GeneID" id="8862406"/>
<dbReference type="Proteomes" id="UP000006671">
    <property type="component" value="Unassembled WGS sequence"/>
</dbReference>
<organism evidence="3">
    <name type="scientific">Naegleria gruberi</name>
    <name type="common">Amoeba</name>
    <dbReference type="NCBI Taxonomy" id="5762"/>
    <lineage>
        <taxon>Eukaryota</taxon>
        <taxon>Discoba</taxon>
        <taxon>Heterolobosea</taxon>
        <taxon>Tetramitia</taxon>
        <taxon>Eutetramitia</taxon>
        <taxon>Vahlkampfiidae</taxon>
        <taxon>Naegleria</taxon>
    </lineage>
</organism>
<evidence type="ECO:0000256" key="1">
    <source>
        <dbReference type="SAM" id="MobiDB-lite"/>
    </source>
</evidence>
<dbReference type="EMBL" id="GG738885">
    <property type="protein sequence ID" value="EFC41441.1"/>
    <property type="molecule type" value="Genomic_DNA"/>
</dbReference>
<dbReference type="KEGG" id="ngr:NAEGRDRAFT_80659"/>
<proteinExistence type="predicted"/>
<reference evidence="2 3" key="1">
    <citation type="journal article" date="2010" name="Cell">
        <title>The genome of Naegleria gruberi illuminates early eukaryotic versatility.</title>
        <authorList>
            <person name="Fritz-Laylin L.K."/>
            <person name="Prochnik S.E."/>
            <person name="Ginger M.L."/>
            <person name="Dacks J.B."/>
            <person name="Carpenter M.L."/>
            <person name="Field M.C."/>
            <person name="Kuo A."/>
            <person name="Paredez A."/>
            <person name="Chapman J."/>
            <person name="Pham J."/>
            <person name="Shu S."/>
            <person name="Neupane R."/>
            <person name="Cipriano M."/>
            <person name="Mancuso J."/>
            <person name="Tu H."/>
            <person name="Salamov A."/>
            <person name="Lindquist E."/>
            <person name="Shapiro H."/>
            <person name="Lucas S."/>
            <person name="Grigoriev I.V."/>
            <person name="Cande W.Z."/>
            <person name="Fulton C."/>
            <person name="Rokhsar D.S."/>
            <person name="Dawson S.C."/>
        </authorList>
    </citation>
    <scope>NUCLEOTIDE SEQUENCE [LARGE SCALE GENOMIC DNA]</scope>
    <source>
        <strain evidence="2 3">NEG-M</strain>
    </source>
</reference>
<accession>D2VNN8</accession>
<protein>
    <submittedName>
        <fullName evidence="2">Predicted protein</fullName>
    </submittedName>
</protein>
<dbReference type="InParanoid" id="D2VNN8"/>
<feature type="region of interest" description="Disordered" evidence="1">
    <location>
        <begin position="205"/>
        <end position="241"/>
    </location>
</feature>
<sequence length="241" mass="27111">MPASSPSVKKKTKLTITCLPEATYEKLADCYPKAAVGWKDTQRALKREVMQCIRIYCKRKGIPQNDTAMSSCKDCLQLTFGETLFRKHVNGLSTDTYKYVQSIYCYVSKIFSNLWSSFKRKSLIELKKKEKPKRKKNSNVEVSNIEGVPSSIQATAIQPSTSSPTREHVRANNGQFSSLQSYVAEDEQVVFLTLVKDWIKKPDTRATQPSADAINLLDMESDGADLYSDNGQSDSEEAQQL</sequence>
<dbReference type="RefSeq" id="XP_002674185.1">
    <property type="nucleotide sequence ID" value="XM_002674139.1"/>
</dbReference>
<dbReference type="AlphaFoldDB" id="D2VNN8"/>
<evidence type="ECO:0000313" key="3">
    <source>
        <dbReference type="Proteomes" id="UP000006671"/>
    </source>
</evidence>
<gene>
    <name evidence="2" type="ORF">NAEGRDRAFT_80659</name>
</gene>
<name>D2VNN8_NAEGR</name>